<dbReference type="CDD" id="cd17992">
    <property type="entry name" value="DEXHc_RecG"/>
    <property type="match status" value="1"/>
</dbReference>
<keyword evidence="19" id="KW-1185">Reference proteome</keyword>
<dbReference type="GO" id="GO:0016787">
    <property type="term" value="F:hydrolase activity"/>
    <property type="evidence" value="ECO:0007669"/>
    <property type="project" value="UniProtKB-KW"/>
</dbReference>
<dbReference type="EC" id="5.6.2.4" evidence="13 15"/>
<keyword evidence="3 15" id="KW-0547">Nucleotide-binding</keyword>
<comment type="catalytic activity">
    <reaction evidence="14 15">
        <text>ATP + H2O = ADP + phosphate + H(+)</text>
        <dbReference type="Rhea" id="RHEA:13065"/>
        <dbReference type="ChEBI" id="CHEBI:15377"/>
        <dbReference type="ChEBI" id="CHEBI:15378"/>
        <dbReference type="ChEBI" id="CHEBI:30616"/>
        <dbReference type="ChEBI" id="CHEBI:43474"/>
        <dbReference type="ChEBI" id="CHEBI:456216"/>
        <dbReference type="EC" id="5.6.2.4"/>
    </reaction>
</comment>
<keyword evidence="9 15" id="KW-0233">DNA recombination</keyword>
<evidence type="ECO:0000313" key="19">
    <source>
        <dbReference type="Proteomes" id="UP000500961"/>
    </source>
</evidence>
<dbReference type="EMBL" id="CP041345">
    <property type="protein sequence ID" value="QKG80473.1"/>
    <property type="molecule type" value="Genomic_DNA"/>
</dbReference>
<keyword evidence="4 15" id="KW-0227">DNA damage</keyword>
<evidence type="ECO:0000259" key="16">
    <source>
        <dbReference type="PROSITE" id="PS51192"/>
    </source>
</evidence>
<reference evidence="18 19" key="1">
    <citation type="submission" date="2019-07" db="EMBL/GenBank/DDBJ databases">
        <title>Thalassofilum flectens gen. nov., sp. nov., a novel moderate thermophilic anaerobe from a shallow sea hot spring in Kunashir Island (Russia), representing a new family in the order Bacteroidales, and proposal of Thalassofilacea fam. nov.</title>
        <authorList>
            <person name="Kochetkova T.V."/>
            <person name="Podosokorskaya O.A."/>
            <person name="Novikov A."/>
            <person name="Elcheninov A.G."/>
            <person name="Toshchakov S.V."/>
            <person name="Kublanov I.V."/>
        </authorList>
    </citation>
    <scope>NUCLEOTIDE SEQUENCE [LARGE SCALE GENOMIC DNA]</scope>
    <source>
        <strain evidence="18 19">38-H</strain>
    </source>
</reference>
<dbReference type="GO" id="GO:0005524">
    <property type="term" value="F:ATP binding"/>
    <property type="evidence" value="ECO:0007669"/>
    <property type="project" value="UniProtKB-KW"/>
</dbReference>
<organism evidence="18 19">
    <name type="scientific">Tenuifilum thalassicum</name>
    <dbReference type="NCBI Taxonomy" id="2590900"/>
    <lineage>
        <taxon>Bacteria</taxon>
        <taxon>Pseudomonadati</taxon>
        <taxon>Bacteroidota</taxon>
        <taxon>Bacteroidia</taxon>
        <taxon>Bacteroidales</taxon>
        <taxon>Tenuifilaceae</taxon>
        <taxon>Tenuifilum</taxon>
    </lineage>
</organism>
<dbReference type="GO" id="GO:0006281">
    <property type="term" value="P:DNA repair"/>
    <property type="evidence" value="ECO:0007669"/>
    <property type="project" value="UniProtKB-UniRule"/>
</dbReference>
<evidence type="ECO:0000256" key="3">
    <source>
        <dbReference type="ARBA" id="ARBA00022741"/>
    </source>
</evidence>
<dbReference type="InterPro" id="IPR014001">
    <property type="entry name" value="Helicase_ATP-bd"/>
</dbReference>
<dbReference type="RefSeq" id="WP_173075220.1">
    <property type="nucleotide sequence ID" value="NZ_CP041345.1"/>
</dbReference>
<comment type="similarity">
    <text evidence="1 15">Belongs to the helicase family. RecG subfamily.</text>
</comment>
<feature type="domain" description="Helicase C-terminal" evidence="17">
    <location>
        <begin position="464"/>
        <end position="633"/>
    </location>
</feature>
<gene>
    <name evidence="18" type="primary">recG</name>
    <name evidence="18" type="ORF">FHG85_09415</name>
</gene>
<dbReference type="PANTHER" id="PTHR47964:SF1">
    <property type="entry name" value="ATP-DEPENDENT DNA HELICASE HOMOLOG RECG, CHLOROPLASTIC"/>
    <property type="match status" value="1"/>
</dbReference>
<evidence type="ECO:0000256" key="4">
    <source>
        <dbReference type="ARBA" id="ARBA00022763"/>
    </source>
</evidence>
<dbReference type="GO" id="GO:0003677">
    <property type="term" value="F:DNA binding"/>
    <property type="evidence" value="ECO:0007669"/>
    <property type="project" value="UniProtKB-KW"/>
</dbReference>
<evidence type="ECO:0000256" key="6">
    <source>
        <dbReference type="ARBA" id="ARBA00022806"/>
    </source>
</evidence>
<name>A0A7D3Y0F4_9BACT</name>
<dbReference type="KEGG" id="ttz:FHG85_09415"/>
<dbReference type="Gene3D" id="2.40.50.140">
    <property type="entry name" value="Nucleic acid-binding proteins"/>
    <property type="match status" value="1"/>
</dbReference>
<dbReference type="GO" id="GO:0043138">
    <property type="term" value="F:3'-5' DNA helicase activity"/>
    <property type="evidence" value="ECO:0007669"/>
    <property type="project" value="UniProtKB-EC"/>
</dbReference>
<evidence type="ECO:0000256" key="7">
    <source>
        <dbReference type="ARBA" id="ARBA00022840"/>
    </source>
</evidence>
<evidence type="ECO:0000259" key="17">
    <source>
        <dbReference type="PROSITE" id="PS51194"/>
    </source>
</evidence>
<evidence type="ECO:0000256" key="9">
    <source>
        <dbReference type="ARBA" id="ARBA00023172"/>
    </source>
</evidence>
<evidence type="ECO:0000256" key="1">
    <source>
        <dbReference type="ARBA" id="ARBA00007504"/>
    </source>
</evidence>
<evidence type="ECO:0000256" key="11">
    <source>
        <dbReference type="ARBA" id="ARBA00023235"/>
    </source>
</evidence>
<dbReference type="CDD" id="cd04488">
    <property type="entry name" value="RecG_wedge_OBF"/>
    <property type="match status" value="1"/>
</dbReference>
<evidence type="ECO:0000256" key="12">
    <source>
        <dbReference type="ARBA" id="ARBA00034617"/>
    </source>
</evidence>
<dbReference type="InterPro" id="IPR033454">
    <property type="entry name" value="RecG_wedge"/>
</dbReference>
<dbReference type="NCBIfam" id="NF008168">
    <property type="entry name" value="PRK10917.2-2"/>
    <property type="match status" value="1"/>
</dbReference>
<dbReference type="SMART" id="SM00487">
    <property type="entry name" value="DEXDc"/>
    <property type="match status" value="1"/>
</dbReference>
<dbReference type="NCBIfam" id="NF008165">
    <property type="entry name" value="PRK10917.1-3"/>
    <property type="match status" value="1"/>
</dbReference>
<keyword evidence="5 15" id="KW-0378">Hydrolase</keyword>
<dbReference type="SUPFAM" id="SSF52540">
    <property type="entry name" value="P-loop containing nucleoside triphosphate hydrolases"/>
    <property type="match status" value="2"/>
</dbReference>
<dbReference type="Pfam" id="PF00271">
    <property type="entry name" value="Helicase_C"/>
    <property type="match status" value="1"/>
</dbReference>
<keyword evidence="8" id="KW-0238">DNA-binding</keyword>
<dbReference type="Gene3D" id="3.40.50.300">
    <property type="entry name" value="P-loop containing nucleotide triphosphate hydrolases"/>
    <property type="match status" value="2"/>
</dbReference>
<sequence>MSNVLDNDIMYLPGVGPKRSELLKKELGIFTFGDLLYFFPYRHIDRTKIYKIAELTEELPYVQVVGRIINISEAGAGRNRRLKAIITDGTGTMEMVWFKGINWVIKRLKPNIDYLFFGKASRFGSTFSMAHPEMDIYSPNQEMLTGMLQPVYSTTEKLKSNHITSKTIMGYVKALLPIVKGKIQETLTLPIIEKHKLMTLQEALFNVHFPQNPLILRKAQYRIKFEELFYTQLSILSRQKVRQVRVNGHVFKHVGVNFNRFYYEKLPFPLTNAQKRVIKEIRNDMISGKQMNRLLQGDVGSGKTVVALMCMLLAVDNGYQACIMAPTEILANQHFESITNLLGDLPVTVGLLTGSTKKSERNTLHKSLEAGELQILIGTHALIEDVVKFKNLGLVVIDEQQRFGVAQRAKLWEKNNDPPHVLVMTATPIPRTLAMTVYGDLDVSIIDELPPGRKPVKTIHYTDAKRNLVFGLMREQIEKGRQVYVVYPLIKESEKLENLKDLEDGYESIVRAFPPPKYVTVVVHGQMKAEDKDYAMNLFAQGKAQIMVATTVIEVGVNVPNATVMVIESAERFGLSQLHQLRGRVGRGADESYCVLVSQVKLTKESRKRLETMVSTNDGFQIAEVDLQLRGPGDITGTLQSGMPFDLKMANLATDGQLIQHVRGVVNDLLDSDPLLEQPQNSLLKNQLNKLEIHRTDYTGIS</sequence>
<dbReference type="AlphaFoldDB" id="A0A7D3Y0F4"/>
<dbReference type="Pfam" id="PF19833">
    <property type="entry name" value="RecG_dom3_C"/>
    <property type="match status" value="1"/>
</dbReference>
<dbReference type="Pfam" id="PF00270">
    <property type="entry name" value="DEAD"/>
    <property type="match status" value="1"/>
</dbReference>
<keyword evidence="10 15" id="KW-0234">DNA repair</keyword>
<accession>A0A7D3Y0F4</accession>
<dbReference type="SMART" id="SM00490">
    <property type="entry name" value="HELICc"/>
    <property type="match status" value="1"/>
</dbReference>
<keyword evidence="7 15" id="KW-0067">ATP-binding</keyword>
<dbReference type="GO" id="GO:0006310">
    <property type="term" value="P:DNA recombination"/>
    <property type="evidence" value="ECO:0007669"/>
    <property type="project" value="UniProtKB-UniRule"/>
</dbReference>
<evidence type="ECO:0000256" key="2">
    <source>
        <dbReference type="ARBA" id="ARBA00017846"/>
    </source>
</evidence>
<dbReference type="Pfam" id="PF17191">
    <property type="entry name" value="RecG_wedge"/>
    <property type="match status" value="1"/>
</dbReference>
<evidence type="ECO:0000313" key="18">
    <source>
        <dbReference type="EMBL" id="QKG80473.1"/>
    </source>
</evidence>
<dbReference type="InterPro" id="IPR004609">
    <property type="entry name" value="ATP-dep_DNA_helicase_RecG"/>
</dbReference>
<keyword evidence="11" id="KW-0413">Isomerase</keyword>
<dbReference type="InterPro" id="IPR011545">
    <property type="entry name" value="DEAD/DEAH_box_helicase_dom"/>
</dbReference>
<evidence type="ECO:0000256" key="5">
    <source>
        <dbReference type="ARBA" id="ARBA00022801"/>
    </source>
</evidence>
<dbReference type="PANTHER" id="PTHR47964">
    <property type="entry name" value="ATP-DEPENDENT DNA HELICASE HOMOLOG RECG, CHLOROPLASTIC"/>
    <property type="match status" value="1"/>
</dbReference>
<evidence type="ECO:0000256" key="14">
    <source>
        <dbReference type="ARBA" id="ARBA00048988"/>
    </source>
</evidence>
<proteinExistence type="inferred from homology"/>
<protein>
    <recommendedName>
        <fullName evidence="2 15">ATP-dependent DNA helicase RecG</fullName>
        <ecNumber evidence="13 15">5.6.2.4</ecNumber>
    </recommendedName>
</protein>
<dbReference type="NCBIfam" id="TIGR00643">
    <property type="entry name" value="recG"/>
    <property type="match status" value="1"/>
</dbReference>
<dbReference type="InterPro" id="IPR012340">
    <property type="entry name" value="NA-bd_OB-fold"/>
</dbReference>
<dbReference type="PROSITE" id="PS51194">
    <property type="entry name" value="HELICASE_CTER"/>
    <property type="match status" value="1"/>
</dbReference>
<evidence type="ECO:0000256" key="15">
    <source>
        <dbReference type="RuleBase" id="RU363016"/>
    </source>
</evidence>
<keyword evidence="6 15" id="KW-0347">Helicase</keyword>
<feature type="domain" description="Helicase ATP-binding" evidence="16">
    <location>
        <begin position="284"/>
        <end position="446"/>
    </location>
</feature>
<dbReference type="SUPFAM" id="SSF50249">
    <property type="entry name" value="Nucleic acid-binding proteins"/>
    <property type="match status" value="1"/>
</dbReference>
<dbReference type="InterPro" id="IPR001650">
    <property type="entry name" value="Helicase_C-like"/>
</dbReference>
<dbReference type="InterPro" id="IPR045562">
    <property type="entry name" value="RecG_dom3_C"/>
</dbReference>
<evidence type="ECO:0000256" key="10">
    <source>
        <dbReference type="ARBA" id="ARBA00023204"/>
    </source>
</evidence>
<evidence type="ECO:0000256" key="13">
    <source>
        <dbReference type="ARBA" id="ARBA00034808"/>
    </source>
</evidence>
<dbReference type="InterPro" id="IPR047112">
    <property type="entry name" value="RecG/Mfd"/>
</dbReference>
<comment type="function">
    <text evidence="15">Plays a critical role in recombination and DNA repair. Helps process Holliday junction intermediates to mature products by catalyzing branch migration. Has replication fork regression activity, unwinds stalled or blocked replication forks to make a HJ that can be resolved. Has a DNA unwinding activity characteristic of a DNA helicase with 3'-5' polarity.</text>
</comment>
<comment type="catalytic activity">
    <reaction evidence="12 15">
        <text>Couples ATP hydrolysis with the unwinding of duplex DNA by translocating in the 3'-5' direction.</text>
        <dbReference type="EC" id="5.6.2.4"/>
    </reaction>
</comment>
<dbReference type="Proteomes" id="UP000500961">
    <property type="component" value="Chromosome"/>
</dbReference>
<evidence type="ECO:0000256" key="8">
    <source>
        <dbReference type="ARBA" id="ARBA00023125"/>
    </source>
</evidence>
<dbReference type="PROSITE" id="PS51192">
    <property type="entry name" value="HELICASE_ATP_BIND_1"/>
    <property type="match status" value="1"/>
</dbReference>
<dbReference type="InterPro" id="IPR027417">
    <property type="entry name" value="P-loop_NTPase"/>
</dbReference>